<dbReference type="PANTHER" id="PTHR38703">
    <property type="entry name" value="CHROMOSOME 8, WHOLE GENOME SHOTGUN SEQUENCE"/>
    <property type="match status" value="1"/>
</dbReference>
<dbReference type="PANTHER" id="PTHR38703:SF1">
    <property type="entry name" value="ALLERGEN"/>
    <property type="match status" value="1"/>
</dbReference>
<gene>
    <name evidence="2" type="ORF">AMATHDRAFT_48838</name>
</gene>
<dbReference type="EMBL" id="KZ302034">
    <property type="protein sequence ID" value="PFH49285.1"/>
    <property type="molecule type" value="Genomic_DNA"/>
</dbReference>
<sequence length="386" mass="42327">MGRGNSIIGALKGNLTEQQGPLFGRSSTDAHEHSDVRDANNVFSRDVPGSVSNPPRNQVSGSDTAHDQSTQPATRTSDEVATDANTHKHNTYLPAGTGPGTTGKPGVGAPRAAVAGAVGGSKVVKKMHPQGKSIEQTDAQSFIDHPSTPGRDSMPTGKTIEDSLQLNPITHEHVRHVETEEVVRVKERERHIHHIQHHTQPVISKNELDEQHHDFIHPITRVYEKHANKPEDKVLLNGLVQQHRDTVHHGEKERIIVDKGVTINEHTHHHIHHIIQPVIEKETVDKHRIHTTIPIHEVTHEAPIVHQSQSHAPIAIEHFLSKGGTLDGAVPHDQIGSKVLHAGDNTRDVEGLAENLERELRLGSNDSTSTDYPSPGPKFVEQISSV</sequence>
<organism evidence="2 3">
    <name type="scientific">Amanita thiersii Skay4041</name>
    <dbReference type="NCBI Taxonomy" id="703135"/>
    <lineage>
        <taxon>Eukaryota</taxon>
        <taxon>Fungi</taxon>
        <taxon>Dikarya</taxon>
        <taxon>Basidiomycota</taxon>
        <taxon>Agaricomycotina</taxon>
        <taxon>Agaricomycetes</taxon>
        <taxon>Agaricomycetidae</taxon>
        <taxon>Agaricales</taxon>
        <taxon>Pluteineae</taxon>
        <taxon>Amanitaceae</taxon>
        <taxon>Amanita</taxon>
    </lineage>
</organism>
<accession>A0A2A9NE39</accession>
<feature type="compositionally biased region" description="Basic and acidic residues" evidence="1">
    <location>
        <begin position="28"/>
        <end position="38"/>
    </location>
</feature>
<dbReference type="Proteomes" id="UP000242287">
    <property type="component" value="Unassembled WGS sequence"/>
</dbReference>
<feature type="region of interest" description="Disordered" evidence="1">
    <location>
        <begin position="1"/>
        <end position="155"/>
    </location>
</feature>
<feature type="compositionally biased region" description="Gly residues" evidence="1">
    <location>
        <begin position="97"/>
        <end position="106"/>
    </location>
</feature>
<feature type="region of interest" description="Disordered" evidence="1">
    <location>
        <begin position="358"/>
        <end position="386"/>
    </location>
</feature>
<evidence type="ECO:0000313" key="2">
    <source>
        <dbReference type="EMBL" id="PFH49285.1"/>
    </source>
</evidence>
<reference evidence="2 3" key="1">
    <citation type="submission" date="2014-02" db="EMBL/GenBank/DDBJ databases">
        <title>Transposable element dynamics among asymbiotic and ectomycorrhizal Amanita fungi.</title>
        <authorList>
            <consortium name="DOE Joint Genome Institute"/>
            <person name="Hess J."/>
            <person name="Skrede I."/>
            <person name="Wolfe B."/>
            <person name="LaButti K."/>
            <person name="Ohm R.A."/>
            <person name="Grigoriev I.V."/>
            <person name="Pringle A."/>
        </authorList>
    </citation>
    <scope>NUCLEOTIDE SEQUENCE [LARGE SCALE GENOMIC DNA]</scope>
    <source>
        <strain evidence="2 3">SKay4041</strain>
    </source>
</reference>
<feature type="compositionally biased region" description="Low complexity" evidence="1">
    <location>
        <begin position="107"/>
        <end position="122"/>
    </location>
</feature>
<proteinExistence type="predicted"/>
<evidence type="ECO:0000256" key="1">
    <source>
        <dbReference type="SAM" id="MobiDB-lite"/>
    </source>
</evidence>
<keyword evidence="3" id="KW-1185">Reference proteome</keyword>
<name>A0A2A9NE39_9AGAR</name>
<feature type="compositionally biased region" description="Polar residues" evidence="1">
    <location>
        <begin position="50"/>
        <end position="75"/>
    </location>
</feature>
<evidence type="ECO:0008006" key="4">
    <source>
        <dbReference type="Google" id="ProtNLM"/>
    </source>
</evidence>
<protein>
    <recommendedName>
        <fullName evidence="4">Allergen</fullName>
    </recommendedName>
</protein>
<dbReference type="STRING" id="703135.A0A2A9NE39"/>
<dbReference type="OrthoDB" id="2118965at2759"/>
<dbReference type="AlphaFoldDB" id="A0A2A9NE39"/>
<evidence type="ECO:0000313" key="3">
    <source>
        <dbReference type="Proteomes" id="UP000242287"/>
    </source>
</evidence>